<sequence>PDVEWGLGCREELINDAKDLLHDSILKHLILAFQELGIEMSIGGPAEDALGSIDSSNKGQFRLDSQEAGNMIFTDLIEPHYQSSGVCGLASLWLRGQGKAEVNTVIAKALLGLPSYKFVPLLPQLTAHLTPFIFSILLYENHGSRMSGQVILGQCSMLKQKTKKMTEKEAETYDSVWNFHSSYICHELSHHFIHLFEQCSHHHRIHMNHYTLLSITLFLLWMISNDEIDISPDPNHVWALDVFRDHVKKDVKFDFHLPALGWLGGIQESCQIQKGVTESDGDVNPYDFESKRDLPSKIQCIMRLNDTIHKQVGFSVRQKTAMEMKSYGHDAPNLETALVVLPGDAQQWNQDILGQAGHLMPRSLFGPAVQPRDIHTTIPKPASLLRIAIDD</sequence>
<accession>A0A7R8XD38</accession>
<dbReference type="Proteomes" id="UP000677054">
    <property type="component" value="Unassembled WGS sequence"/>
</dbReference>
<name>A0A7R8XD38_9CRUS</name>
<feature type="non-terminal residue" evidence="1">
    <location>
        <position position="1"/>
    </location>
</feature>
<organism evidence="1">
    <name type="scientific">Darwinula stevensoni</name>
    <dbReference type="NCBI Taxonomy" id="69355"/>
    <lineage>
        <taxon>Eukaryota</taxon>
        <taxon>Metazoa</taxon>
        <taxon>Ecdysozoa</taxon>
        <taxon>Arthropoda</taxon>
        <taxon>Crustacea</taxon>
        <taxon>Oligostraca</taxon>
        <taxon>Ostracoda</taxon>
        <taxon>Podocopa</taxon>
        <taxon>Podocopida</taxon>
        <taxon>Darwinulocopina</taxon>
        <taxon>Darwinuloidea</taxon>
        <taxon>Darwinulidae</taxon>
        <taxon>Darwinula</taxon>
    </lineage>
</organism>
<keyword evidence="2" id="KW-1185">Reference proteome</keyword>
<proteinExistence type="predicted"/>
<gene>
    <name evidence="1" type="ORF">DSTB1V02_LOCUS7214</name>
</gene>
<dbReference type="EMBL" id="CAJPEV010001437">
    <property type="protein sequence ID" value="CAG0892649.1"/>
    <property type="molecule type" value="Genomic_DNA"/>
</dbReference>
<protein>
    <submittedName>
        <fullName evidence="1">Uncharacterized protein</fullName>
    </submittedName>
</protein>
<reference evidence="1" key="1">
    <citation type="submission" date="2020-11" db="EMBL/GenBank/DDBJ databases">
        <authorList>
            <person name="Tran Van P."/>
        </authorList>
    </citation>
    <scope>NUCLEOTIDE SEQUENCE</scope>
</reference>
<evidence type="ECO:0000313" key="1">
    <source>
        <dbReference type="EMBL" id="CAD7247383.1"/>
    </source>
</evidence>
<dbReference type="AlphaFoldDB" id="A0A7R8XD38"/>
<dbReference type="EMBL" id="LR900954">
    <property type="protein sequence ID" value="CAD7247383.1"/>
    <property type="molecule type" value="Genomic_DNA"/>
</dbReference>
<evidence type="ECO:0000313" key="2">
    <source>
        <dbReference type="Proteomes" id="UP000677054"/>
    </source>
</evidence>
<feature type="non-terminal residue" evidence="1">
    <location>
        <position position="391"/>
    </location>
</feature>